<accession>A0A1G5H9Y2</accession>
<evidence type="ECO:0000256" key="9">
    <source>
        <dbReference type="ARBA" id="ARBA00023012"/>
    </source>
</evidence>
<feature type="domain" description="Histidine kinase" evidence="12">
    <location>
        <begin position="122"/>
        <end position="333"/>
    </location>
</feature>
<keyword evidence="7" id="KW-0418">Kinase</keyword>
<evidence type="ECO:0000313" key="14">
    <source>
        <dbReference type="Proteomes" id="UP000198636"/>
    </source>
</evidence>
<dbReference type="InterPro" id="IPR004358">
    <property type="entry name" value="Sig_transdc_His_kin-like_C"/>
</dbReference>
<evidence type="ECO:0000256" key="8">
    <source>
        <dbReference type="ARBA" id="ARBA00022989"/>
    </source>
</evidence>
<evidence type="ECO:0000313" key="13">
    <source>
        <dbReference type="EMBL" id="SCY59778.1"/>
    </source>
</evidence>
<keyword evidence="9" id="KW-0902">Two-component regulatory system</keyword>
<dbReference type="GO" id="GO:0016036">
    <property type="term" value="P:cellular response to phosphate starvation"/>
    <property type="evidence" value="ECO:0007669"/>
    <property type="project" value="TreeGrafter"/>
</dbReference>
<comment type="subcellular location">
    <subcellularLocation>
        <location evidence="2">Cell membrane</location>
        <topology evidence="2">Multi-pass membrane protein</topology>
    </subcellularLocation>
</comment>
<sequence length="333" mass="38429">MSLVELIVKVLRVKSVELIALLMNTLIMLVFYNLLYENSEVVYPLRLSGFVILVYFIIVTVRYRGFIEKLKESKVSPDYDNLSDNSSEEEILDTISHIHKNYLKEIHTLKQFISDRDNLFSQWIHNMKTSITVIDLACEKSSSHTKDDKQINDIKEENNLLKKNLEEALTVLRLEDFSRDYVLSSCNLRELVNDVVNGKKRDYIYKRVFPKVDIDEDTYVYTDKKWCGYMLEQILSNAIKYSNNKKGSKIEVYEVNNSDTVGLFIKDEGIGITKEDLSRVFEPFFTGSNGRIERSSTGIGLYMVKIIAKKLGHSVEIESVIGVGTQVKIIFNK</sequence>
<dbReference type="GO" id="GO:0005886">
    <property type="term" value="C:plasma membrane"/>
    <property type="evidence" value="ECO:0007669"/>
    <property type="project" value="UniProtKB-SubCell"/>
</dbReference>
<dbReference type="SMART" id="SM00387">
    <property type="entry name" value="HATPase_c"/>
    <property type="match status" value="1"/>
</dbReference>
<reference evidence="13 14" key="1">
    <citation type="submission" date="2016-10" db="EMBL/GenBank/DDBJ databases">
        <authorList>
            <person name="de Groot N.N."/>
        </authorList>
    </citation>
    <scope>NUCLEOTIDE SEQUENCE [LARGE SCALE GENOMIC DNA]</scope>
    <source>
        <strain evidence="13 14">DSM 18978</strain>
    </source>
</reference>
<dbReference type="GO" id="GO:0000155">
    <property type="term" value="F:phosphorelay sensor kinase activity"/>
    <property type="evidence" value="ECO:0007669"/>
    <property type="project" value="TreeGrafter"/>
</dbReference>
<dbReference type="SUPFAM" id="SSF55874">
    <property type="entry name" value="ATPase domain of HSP90 chaperone/DNA topoisomerase II/histidine kinase"/>
    <property type="match status" value="1"/>
</dbReference>
<dbReference type="STRING" id="1120976.SAMN03080606_01902"/>
<dbReference type="Proteomes" id="UP000198636">
    <property type="component" value="Unassembled WGS sequence"/>
</dbReference>
<keyword evidence="6 11" id="KW-0812">Transmembrane</keyword>
<feature type="transmembrane region" description="Helical" evidence="11">
    <location>
        <begin position="41"/>
        <end position="61"/>
    </location>
</feature>
<proteinExistence type="predicted"/>
<evidence type="ECO:0000256" key="11">
    <source>
        <dbReference type="SAM" id="Phobius"/>
    </source>
</evidence>
<dbReference type="AlphaFoldDB" id="A0A1G5H9Y2"/>
<organism evidence="13 14">
    <name type="scientific">Alkaliphilus peptidifermentans DSM 18978</name>
    <dbReference type="NCBI Taxonomy" id="1120976"/>
    <lineage>
        <taxon>Bacteria</taxon>
        <taxon>Bacillati</taxon>
        <taxon>Bacillota</taxon>
        <taxon>Clostridia</taxon>
        <taxon>Peptostreptococcales</taxon>
        <taxon>Natronincolaceae</taxon>
        <taxon>Alkaliphilus</taxon>
    </lineage>
</organism>
<dbReference type="EC" id="2.7.13.3" evidence="3"/>
<dbReference type="RefSeq" id="WP_091542749.1">
    <property type="nucleotide sequence ID" value="NZ_FMUS01000011.1"/>
</dbReference>
<keyword evidence="8 11" id="KW-1133">Transmembrane helix</keyword>
<dbReference type="PROSITE" id="PS50109">
    <property type="entry name" value="HIS_KIN"/>
    <property type="match status" value="1"/>
</dbReference>
<evidence type="ECO:0000259" key="12">
    <source>
        <dbReference type="PROSITE" id="PS50109"/>
    </source>
</evidence>
<evidence type="ECO:0000256" key="3">
    <source>
        <dbReference type="ARBA" id="ARBA00012438"/>
    </source>
</evidence>
<dbReference type="PANTHER" id="PTHR45453">
    <property type="entry name" value="PHOSPHATE REGULON SENSOR PROTEIN PHOR"/>
    <property type="match status" value="1"/>
</dbReference>
<comment type="catalytic activity">
    <reaction evidence="1">
        <text>ATP + protein L-histidine = ADP + protein N-phospho-L-histidine.</text>
        <dbReference type="EC" id="2.7.13.3"/>
    </reaction>
</comment>
<evidence type="ECO:0000256" key="10">
    <source>
        <dbReference type="ARBA" id="ARBA00023136"/>
    </source>
</evidence>
<dbReference type="GO" id="GO:0004721">
    <property type="term" value="F:phosphoprotein phosphatase activity"/>
    <property type="evidence" value="ECO:0007669"/>
    <property type="project" value="TreeGrafter"/>
</dbReference>
<name>A0A1G5H9Y2_9FIRM</name>
<dbReference type="OrthoDB" id="9780487at2"/>
<keyword evidence="10 11" id="KW-0472">Membrane</keyword>
<keyword evidence="14" id="KW-1185">Reference proteome</keyword>
<evidence type="ECO:0000256" key="7">
    <source>
        <dbReference type="ARBA" id="ARBA00022777"/>
    </source>
</evidence>
<evidence type="ECO:0000256" key="6">
    <source>
        <dbReference type="ARBA" id="ARBA00022692"/>
    </source>
</evidence>
<dbReference type="Pfam" id="PF02518">
    <property type="entry name" value="HATPase_c"/>
    <property type="match status" value="1"/>
</dbReference>
<dbReference type="Gene3D" id="3.30.565.10">
    <property type="entry name" value="Histidine kinase-like ATPase, C-terminal domain"/>
    <property type="match status" value="1"/>
</dbReference>
<feature type="transmembrane region" description="Helical" evidence="11">
    <location>
        <begin position="16"/>
        <end position="35"/>
    </location>
</feature>
<dbReference type="InterPro" id="IPR003594">
    <property type="entry name" value="HATPase_dom"/>
</dbReference>
<dbReference type="InterPro" id="IPR036890">
    <property type="entry name" value="HATPase_C_sf"/>
</dbReference>
<keyword evidence="5" id="KW-0808">Transferase</keyword>
<dbReference type="InterPro" id="IPR005467">
    <property type="entry name" value="His_kinase_dom"/>
</dbReference>
<dbReference type="PANTHER" id="PTHR45453:SF2">
    <property type="entry name" value="HISTIDINE KINASE"/>
    <property type="match status" value="1"/>
</dbReference>
<dbReference type="EMBL" id="FMUS01000011">
    <property type="protein sequence ID" value="SCY59778.1"/>
    <property type="molecule type" value="Genomic_DNA"/>
</dbReference>
<protein>
    <recommendedName>
        <fullName evidence="3">histidine kinase</fullName>
        <ecNumber evidence="3">2.7.13.3</ecNumber>
    </recommendedName>
</protein>
<evidence type="ECO:0000256" key="2">
    <source>
        <dbReference type="ARBA" id="ARBA00004651"/>
    </source>
</evidence>
<evidence type="ECO:0000256" key="5">
    <source>
        <dbReference type="ARBA" id="ARBA00022679"/>
    </source>
</evidence>
<evidence type="ECO:0000256" key="4">
    <source>
        <dbReference type="ARBA" id="ARBA00022475"/>
    </source>
</evidence>
<keyword evidence="4" id="KW-1003">Cell membrane</keyword>
<evidence type="ECO:0000256" key="1">
    <source>
        <dbReference type="ARBA" id="ARBA00000085"/>
    </source>
</evidence>
<dbReference type="InterPro" id="IPR050351">
    <property type="entry name" value="BphY/WalK/GraS-like"/>
</dbReference>
<dbReference type="PRINTS" id="PR00344">
    <property type="entry name" value="BCTRLSENSOR"/>
</dbReference>
<gene>
    <name evidence="13" type="ORF">SAMN03080606_01902</name>
</gene>